<dbReference type="RefSeq" id="WP_251261757.1">
    <property type="nucleotide sequence ID" value="NZ_JAMQGP010000005.1"/>
</dbReference>
<sequence length="120" mass="13536">MFFVKRNVDNKIVAIADVEIDGCDEQLAANHPDIIGFLKSASATQHTALDQLQDSDVTLIRVLEDMINLLVKKNIIQFTELPEAAQEKLTDRKQFRSMLLDEMSTDNTLLTEQSDDDSLI</sequence>
<name>A0AA41W8E1_9GAMM</name>
<dbReference type="Proteomes" id="UP001165393">
    <property type="component" value="Unassembled WGS sequence"/>
</dbReference>
<gene>
    <name evidence="1" type="ORF">NAF29_11705</name>
</gene>
<keyword evidence="2" id="KW-1185">Reference proteome</keyword>
<evidence type="ECO:0008006" key="3">
    <source>
        <dbReference type="Google" id="ProtNLM"/>
    </source>
</evidence>
<accession>A0AA41W8E1</accession>
<evidence type="ECO:0000313" key="2">
    <source>
        <dbReference type="Proteomes" id="UP001165393"/>
    </source>
</evidence>
<organism evidence="1 2">
    <name type="scientific">Echinimonas agarilytica</name>
    <dbReference type="NCBI Taxonomy" id="1215918"/>
    <lineage>
        <taxon>Bacteria</taxon>
        <taxon>Pseudomonadati</taxon>
        <taxon>Pseudomonadota</taxon>
        <taxon>Gammaproteobacteria</taxon>
        <taxon>Alteromonadales</taxon>
        <taxon>Echinimonadaceae</taxon>
        <taxon>Echinimonas</taxon>
    </lineage>
</organism>
<proteinExistence type="predicted"/>
<reference evidence="1 2" key="1">
    <citation type="journal article" date="2013" name="Antonie Van Leeuwenhoek">
        <title>Echinimonas agarilytica gen. nov., sp. nov., a new gammaproteobacterium isolated from the sea urchin Strongylocentrotus intermedius.</title>
        <authorList>
            <person name="Nedashkovskaya O.I."/>
            <person name="Stenkova A.M."/>
            <person name="Zhukova N.V."/>
            <person name="Van Trappen S."/>
            <person name="Lee J.S."/>
            <person name="Kim S.B."/>
        </authorList>
    </citation>
    <scope>NUCLEOTIDE SEQUENCE [LARGE SCALE GENOMIC DNA]</scope>
    <source>
        <strain evidence="1 2">KMM 6351</strain>
    </source>
</reference>
<dbReference type="AlphaFoldDB" id="A0AA41W8E1"/>
<protein>
    <recommendedName>
        <fullName evidence="3">Tryptophan synthase subunit beta like protein</fullName>
    </recommendedName>
</protein>
<evidence type="ECO:0000313" key="1">
    <source>
        <dbReference type="EMBL" id="MCM2680331.1"/>
    </source>
</evidence>
<comment type="caution">
    <text evidence="1">The sequence shown here is derived from an EMBL/GenBank/DDBJ whole genome shotgun (WGS) entry which is preliminary data.</text>
</comment>
<dbReference type="EMBL" id="JAMQGP010000005">
    <property type="protein sequence ID" value="MCM2680331.1"/>
    <property type="molecule type" value="Genomic_DNA"/>
</dbReference>